<feature type="domain" description="Rhodanese" evidence="3">
    <location>
        <begin position="159"/>
        <end position="279"/>
    </location>
</feature>
<organism evidence="4 5">
    <name type="scientific">Geodia barretti</name>
    <name type="common">Barrett's horny sponge</name>
    <dbReference type="NCBI Taxonomy" id="519541"/>
    <lineage>
        <taxon>Eukaryota</taxon>
        <taxon>Metazoa</taxon>
        <taxon>Porifera</taxon>
        <taxon>Demospongiae</taxon>
        <taxon>Heteroscleromorpha</taxon>
        <taxon>Tetractinellida</taxon>
        <taxon>Astrophorina</taxon>
        <taxon>Geodiidae</taxon>
        <taxon>Geodia</taxon>
    </lineage>
</organism>
<dbReference type="AlphaFoldDB" id="A0AA35RGT4"/>
<dbReference type="CDD" id="cd01448">
    <property type="entry name" value="TST_Repeat_1"/>
    <property type="match status" value="1"/>
</dbReference>
<dbReference type="Pfam" id="PF00581">
    <property type="entry name" value="Rhodanese"/>
    <property type="match status" value="2"/>
</dbReference>
<dbReference type="PROSITE" id="PS50206">
    <property type="entry name" value="RHODANESE_3"/>
    <property type="match status" value="2"/>
</dbReference>
<keyword evidence="2" id="KW-0808">Transferase</keyword>
<accession>A0AA35RGT4</accession>
<dbReference type="InterPro" id="IPR051126">
    <property type="entry name" value="Thiosulfate_sulfurtransferase"/>
</dbReference>
<evidence type="ECO:0000313" key="4">
    <source>
        <dbReference type="EMBL" id="CAI8009827.1"/>
    </source>
</evidence>
<dbReference type="SMART" id="SM00450">
    <property type="entry name" value="RHOD"/>
    <property type="match status" value="2"/>
</dbReference>
<keyword evidence="5" id="KW-1185">Reference proteome</keyword>
<evidence type="ECO:0000256" key="2">
    <source>
        <dbReference type="RuleBase" id="RU000507"/>
    </source>
</evidence>
<dbReference type="PANTHER" id="PTHR43855">
    <property type="entry name" value="THIOSULFATE SULFURTRANSFERASE"/>
    <property type="match status" value="1"/>
</dbReference>
<dbReference type="EMBL" id="CASHTH010000994">
    <property type="protein sequence ID" value="CAI8009827.1"/>
    <property type="molecule type" value="Genomic_DNA"/>
</dbReference>
<evidence type="ECO:0000313" key="5">
    <source>
        <dbReference type="Proteomes" id="UP001174909"/>
    </source>
</evidence>
<proteinExistence type="predicted"/>
<dbReference type="CDD" id="cd01449">
    <property type="entry name" value="TST_Repeat_2"/>
    <property type="match status" value="1"/>
</dbReference>
<dbReference type="PROSITE" id="PS00683">
    <property type="entry name" value="RHODANESE_2"/>
    <property type="match status" value="1"/>
</dbReference>
<sequence>MAKYAHPESLVTTEWVAEHGGDANVRLVEVDVDTAAYEQGHIAGAVGWNWQSQLQQPVRRDLASKEEIEQLLGGSGIGNGTTVILYGDNNNWFAAWAFWQLKYYGHGDVRIMNGGRAKWEAEGRPLTTDTPSYPAAAYSASDGDQSVRAYRDQVLALVNAGSVSLVDVRSPAEFSGELLAPPTAPQEGSQRGGHIPGAANIPWGQAVDEDGSFKSADALRELYGGHGIDGGQETIAYCRIGERSSHTWFVLTQLLGMENVRNYDGSWTEWGSIVGAPIEK</sequence>
<dbReference type="InterPro" id="IPR036873">
    <property type="entry name" value="Rhodanese-like_dom_sf"/>
</dbReference>
<reference evidence="4" key="1">
    <citation type="submission" date="2023-03" db="EMBL/GenBank/DDBJ databases">
        <authorList>
            <person name="Steffen K."/>
            <person name="Cardenas P."/>
        </authorList>
    </citation>
    <scope>NUCLEOTIDE SEQUENCE</scope>
</reference>
<dbReference type="Gene3D" id="3.40.250.10">
    <property type="entry name" value="Rhodanese-like domain"/>
    <property type="match status" value="2"/>
</dbReference>
<protein>
    <recommendedName>
        <fullName evidence="2">Sulfurtransferase</fullName>
    </recommendedName>
</protein>
<name>A0AA35RGT4_GEOBA</name>
<evidence type="ECO:0000259" key="3">
    <source>
        <dbReference type="PROSITE" id="PS50206"/>
    </source>
</evidence>
<feature type="domain" description="Rhodanese" evidence="3">
    <location>
        <begin position="21"/>
        <end position="128"/>
    </location>
</feature>
<evidence type="ECO:0000256" key="1">
    <source>
        <dbReference type="ARBA" id="ARBA00022737"/>
    </source>
</evidence>
<keyword evidence="1" id="KW-0677">Repeat</keyword>
<dbReference type="SUPFAM" id="SSF52821">
    <property type="entry name" value="Rhodanese/Cell cycle control phosphatase"/>
    <property type="match status" value="2"/>
</dbReference>
<dbReference type="InterPro" id="IPR001763">
    <property type="entry name" value="Rhodanese-like_dom"/>
</dbReference>
<dbReference type="PANTHER" id="PTHR43855:SF1">
    <property type="entry name" value="THIOSULFATE SULFURTRANSFERASE"/>
    <property type="match status" value="1"/>
</dbReference>
<dbReference type="Proteomes" id="UP001174909">
    <property type="component" value="Unassembled WGS sequence"/>
</dbReference>
<dbReference type="GO" id="GO:0004792">
    <property type="term" value="F:thiosulfate-cyanide sulfurtransferase activity"/>
    <property type="evidence" value="ECO:0007669"/>
    <property type="project" value="InterPro"/>
</dbReference>
<comment type="caution">
    <text evidence="4">The sequence shown here is derived from an EMBL/GenBank/DDBJ whole genome shotgun (WGS) entry which is preliminary data.</text>
</comment>
<gene>
    <name evidence="4" type="ORF">GBAR_LOCUS6555</name>
</gene>
<dbReference type="InterPro" id="IPR001307">
    <property type="entry name" value="Thiosulphate_STrfase_CS"/>
</dbReference>